<dbReference type="Pfam" id="PF25601">
    <property type="entry name" value="AAA_lid_14"/>
    <property type="match status" value="1"/>
</dbReference>
<dbReference type="SUPFAM" id="SSF52172">
    <property type="entry name" value="CheY-like"/>
    <property type="match status" value="1"/>
</dbReference>
<dbReference type="Gene3D" id="1.10.8.60">
    <property type="match status" value="1"/>
</dbReference>
<dbReference type="AlphaFoldDB" id="A0A932AA99"/>
<dbReference type="PROSITE" id="PS50110">
    <property type="entry name" value="RESPONSE_REGULATORY"/>
    <property type="match status" value="1"/>
</dbReference>
<reference evidence="8" key="1">
    <citation type="submission" date="2020-07" db="EMBL/GenBank/DDBJ databases">
        <title>Huge and variable diversity of episymbiotic CPR bacteria and DPANN archaea in groundwater ecosystems.</title>
        <authorList>
            <person name="He C.Y."/>
            <person name="Keren R."/>
            <person name="Whittaker M."/>
            <person name="Farag I.F."/>
            <person name="Doudna J."/>
            <person name="Cate J.H.D."/>
            <person name="Banfield J.F."/>
        </authorList>
    </citation>
    <scope>NUCLEOTIDE SEQUENCE</scope>
    <source>
        <strain evidence="8">NC_groundwater_580_Pr5_B-0.1um_64_19</strain>
    </source>
</reference>
<accession>A0A932AA99</accession>
<evidence type="ECO:0000256" key="1">
    <source>
        <dbReference type="ARBA" id="ARBA00022741"/>
    </source>
</evidence>
<dbReference type="Gene3D" id="3.40.50.2300">
    <property type="match status" value="1"/>
</dbReference>
<dbReference type="PROSITE" id="PS50045">
    <property type="entry name" value="SIGMA54_INTERACT_4"/>
    <property type="match status" value="1"/>
</dbReference>
<keyword evidence="2" id="KW-0067">ATP-binding</keyword>
<dbReference type="EMBL" id="JACPNR010000009">
    <property type="protein sequence ID" value="MBI2678519.1"/>
    <property type="molecule type" value="Genomic_DNA"/>
</dbReference>
<dbReference type="InterPro" id="IPR025943">
    <property type="entry name" value="Sigma_54_int_dom_ATP-bd_2"/>
</dbReference>
<evidence type="ECO:0000259" key="6">
    <source>
        <dbReference type="PROSITE" id="PS50045"/>
    </source>
</evidence>
<dbReference type="Proteomes" id="UP000779809">
    <property type="component" value="Unassembled WGS sequence"/>
</dbReference>
<dbReference type="GO" id="GO:0000160">
    <property type="term" value="P:phosphorelay signal transduction system"/>
    <property type="evidence" value="ECO:0007669"/>
    <property type="project" value="InterPro"/>
</dbReference>
<evidence type="ECO:0000313" key="9">
    <source>
        <dbReference type="Proteomes" id="UP000779809"/>
    </source>
</evidence>
<dbReference type="InterPro" id="IPR001789">
    <property type="entry name" value="Sig_transdc_resp-reg_receiver"/>
</dbReference>
<dbReference type="SUPFAM" id="SSF46689">
    <property type="entry name" value="Homeodomain-like"/>
    <property type="match status" value="1"/>
</dbReference>
<evidence type="ECO:0000259" key="7">
    <source>
        <dbReference type="PROSITE" id="PS50110"/>
    </source>
</evidence>
<comment type="caution">
    <text evidence="8">The sequence shown here is derived from an EMBL/GenBank/DDBJ whole genome shotgun (WGS) entry which is preliminary data.</text>
</comment>
<dbReference type="CDD" id="cd00009">
    <property type="entry name" value="AAA"/>
    <property type="match status" value="1"/>
</dbReference>
<dbReference type="SMART" id="SM00382">
    <property type="entry name" value="AAA"/>
    <property type="match status" value="1"/>
</dbReference>
<organism evidence="8 9">
    <name type="scientific">Candidatus Korobacter versatilis</name>
    <dbReference type="NCBI Taxonomy" id="658062"/>
    <lineage>
        <taxon>Bacteria</taxon>
        <taxon>Pseudomonadati</taxon>
        <taxon>Acidobacteriota</taxon>
        <taxon>Terriglobia</taxon>
        <taxon>Terriglobales</taxon>
        <taxon>Candidatus Korobacteraceae</taxon>
        <taxon>Candidatus Korobacter</taxon>
    </lineage>
</organism>
<dbReference type="GO" id="GO:0043565">
    <property type="term" value="F:sequence-specific DNA binding"/>
    <property type="evidence" value="ECO:0007669"/>
    <property type="project" value="InterPro"/>
</dbReference>
<evidence type="ECO:0000256" key="5">
    <source>
        <dbReference type="PROSITE-ProRule" id="PRU00169"/>
    </source>
</evidence>
<dbReference type="InterPro" id="IPR009057">
    <property type="entry name" value="Homeodomain-like_sf"/>
</dbReference>
<dbReference type="InterPro" id="IPR027417">
    <property type="entry name" value="P-loop_NTPase"/>
</dbReference>
<dbReference type="InterPro" id="IPR025662">
    <property type="entry name" value="Sigma_54_int_dom_ATP-bd_1"/>
</dbReference>
<dbReference type="SUPFAM" id="SSF52540">
    <property type="entry name" value="P-loop containing nucleoside triphosphate hydrolases"/>
    <property type="match status" value="1"/>
</dbReference>
<sequence length="466" mass="51412">MAEEKILIVEDEENERHGLAELVAAWGYRAETAKDGIEGLEKVISWQPTIVITDLKMPRMDGLQLLERIGEQSVPVMAILVTAQGSGEIGFEAGRIGAYSYIEKPIDPQRLRDLLHHAARQRGTERELEVARRKLRDTGLLGSLIGESRKMQEVFRLIEMVAPSTASVLITGESGTGKEMVARTIHELSPRKSKPFVAINCSAIPETLIESEIFGHEKGAFTGAAERRAGCFELAEEGTLLLDEIGEMPAATQAKLLRVLEERKLRRLGSKVETDVDVRVLAATNKVPEEAVAHGELRQDLYYRLNVFNLHMPPLRDHKEDLPQLVASLLAQVANKHSRNVTSVSEPVMHLFQHYGWPGNVREVRNTLERAVIVCESATVEPKHLPPGFGNQLAKAPVSEANSIRLGVGTTVEEAEKQLILKTLETTNNNKTRAAEILGISLKTLHNKLKEYNSGGPHSIAAETGT</sequence>
<dbReference type="Pfam" id="PF00072">
    <property type="entry name" value="Response_reg"/>
    <property type="match status" value="1"/>
</dbReference>
<dbReference type="InterPro" id="IPR003593">
    <property type="entry name" value="AAA+_ATPase"/>
</dbReference>
<feature type="domain" description="Response regulatory" evidence="7">
    <location>
        <begin position="5"/>
        <end position="119"/>
    </location>
</feature>
<dbReference type="InterPro" id="IPR002197">
    <property type="entry name" value="HTH_Fis"/>
</dbReference>
<feature type="domain" description="Sigma-54 factor interaction" evidence="6">
    <location>
        <begin position="144"/>
        <end position="373"/>
    </location>
</feature>
<evidence type="ECO:0000256" key="4">
    <source>
        <dbReference type="ARBA" id="ARBA00023163"/>
    </source>
</evidence>
<protein>
    <submittedName>
        <fullName evidence="8">Sigma-54-dependent Fis family transcriptional regulator</fullName>
    </submittedName>
</protein>
<dbReference type="Pfam" id="PF02954">
    <property type="entry name" value="HTH_8"/>
    <property type="match status" value="1"/>
</dbReference>
<gene>
    <name evidence="8" type="ORF">HYX28_07030</name>
</gene>
<dbReference type="SMART" id="SM00448">
    <property type="entry name" value="REC"/>
    <property type="match status" value="1"/>
</dbReference>
<dbReference type="GO" id="GO:0006355">
    <property type="term" value="P:regulation of DNA-templated transcription"/>
    <property type="evidence" value="ECO:0007669"/>
    <property type="project" value="InterPro"/>
</dbReference>
<dbReference type="InterPro" id="IPR058031">
    <property type="entry name" value="AAA_lid_NorR"/>
</dbReference>
<keyword evidence="3" id="KW-0805">Transcription regulation</keyword>
<dbReference type="Pfam" id="PF00158">
    <property type="entry name" value="Sigma54_activat"/>
    <property type="match status" value="1"/>
</dbReference>
<dbReference type="Gene3D" id="3.40.50.300">
    <property type="entry name" value="P-loop containing nucleotide triphosphate hydrolases"/>
    <property type="match status" value="1"/>
</dbReference>
<evidence type="ECO:0000256" key="2">
    <source>
        <dbReference type="ARBA" id="ARBA00022840"/>
    </source>
</evidence>
<evidence type="ECO:0000256" key="3">
    <source>
        <dbReference type="ARBA" id="ARBA00023015"/>
    </source>
</evidence>
<keyword evidence="5" id="KW-0597">Phosphoprotein</keyword>
<dbReference type="InterPro" id="IPR011006">
    <property type="entry name" value="CheY-like_superfamily"/>
</dbReference>
<feature type="modified residue" description="4-aspartylphosphate" evidence="5">
    <location>
        <position position="54"/>
    </location>
</feature>
<dbReference type="PANTHER" id="PTHR32071">
    <property type="entry name" value="TRANSCRIPTIONAL REGULATORY PROTEIN"/>
    <property type="match status" value="1"/>
</dbReference>
<keyword evidence="4" id="KW-0804">Transcription</keyword>
<name>A0A932AA99_9BACT</name>
<dbReference type="CDD" id="cd17536">
    <property type="entry name" value="REC_YesN-like"/>
    <property type="match status" value="1"/>
</dbReference>
<keyword evidence="1" id="KW-0547">Nucleotide-binding</keyword>
<dbReference type="PROSITE" id="PS00675">
    <property type="entry name" value="SIGMA54_INTERACT_1"/>
    <property type="match status" value="1"/>
</dbReference>
<dbReference type="GO" id="GO:0005524">
    <property type="term" value="F:ATP binding"/>
    <property type="evidence" value="ECO:0007669"/>
    <property type="project" value="UniProtKB-KW"/>
</dbReference>
<dbReference type="PRINTS" id="PR01590">
    <property type="entry name" value="HTHFIS"/>
</dbReference>
<evidence type="ECO:0000313" key="8">
    <source>
        <dbReference type="EMBL" id="MBI2678519.1"/>
    </source>
</evidence>
<proteinExistence type="predicted"/>
<dbReference type="InterPro" id="IPR002078">
    <property type="entry name" value="Sigma_54_int"/>
</dbReference>
<dbReference type="FunFam" id="3.40.50.300:FF:000006">
    <property type="entry name" value="DNA-binding transcriptional regulator NtrC"/>
    <property type="match status" value="1"/>
</dbReference>
<dbReference type="Gene3D" id="1.10.10.60">
    <property type="entry name" value="Homeodomain-like"/>
    <property type="match status" value="1"/>
</dbReference>
<dbReference type="PROSITE" id="PS00676">
    <property type="entry name" value="SIGMA54_INTERACT_2"/>
    <property type="match status" value="1"/>
</dbReference>